<reference evidence="2" key="2">
    <citation type="journal article" name="Front. Microbiol.">
        <title>Degradative Capacity of Two Strains of Rhodonia placenta: From Phenotype to Genotype.</title>
        <authorList>
            <person name="Kolle M."/>
            <person name="Horta M.A.C."/>
            <person name="Nowrousian M."/>
            <person name="Ohm R.A."/>
            <person name="Benz J.P."/>
            <person name="Pilgard A."/>
        </authorList>
    </citation>
    <scope>NUCLEOTIDE SEQUENCE</scope>
    <source>
        <strain evidence="2">FPRL280</strain>
    </source>
</reference>
<evidence type="ECO:0000313" key="3">
    <source>
        <dbReference type="Proteomes" id="UP000639403"/>
    </source>
</evidence>
<sequence>MDVEIKRTDSALQYRWNAQQRRKHLGSSRATDADRRSR</sequence>
<evidence type="ECO:0000256" key="1">
    <source>
        <dbReference type="SAM" id="MobiDB-lite"/>
    </source>
</evidence>
<evidence type="ECO:0000313" key="2">
    <source>
        <dbReference type="EMBL" id="KAF9798447.1"/>
    </source>
</evidence>
<gene>
    <name evidence="2" type="ORF">IEO21_10717</name>
</gene>
<dbReference type="Proteomes" id="UP000639403">
    <property type="component" value="Unassembled WGS sequence"/>
</dbReference>
<comment type="caution">
    <text evidence="2">The sequence shown here is derived from an EMBL/GenBank/DDBJ whole genome shotgun (WGS) entry which is preliminary data.</text>
</comment>
<organism evidence="2 3">
    <name type="scientific">Rhodonia placenta</name>
    <dbReference type="NCBI Taxonomy" id="104341"/>
    <lineage>
        <taxon>Eukaryota</taxon>
        <taxon>Fungi</taxon>
        <taxon>Dikarya</taxon>
        <taxon>Basidiomycota</taxon>
        <taxon>Agaricomycotina</taxon>
        <taxon>Agaricomycetes</taxon>
        <taxon>Polyporales</taxon>
        <taxon>Adustoporiaceae</taxon>
        <taxon>Rhodonia</taxon>
    </lineage>
</organism>
<reference evidence="2" key="1">
    <citation type="submission" date="2020-11" db="EMBL/GenBank/DDBJ databases">
        <authorList>
            <person name="Koelle M."/>
            <person name="Horta M.A.C."/>
            <person name="Nowrousian M."/>
            <person name="Ohm R.A."/>
            <person name="Benz P."/>
            <person name="Pilgard A."/>
        </authorList>
    </citation>
    <scope>NUCLEOTIDE SEQUENCE</scope>
    <source>
        <strain evidence="2">FPRL280</strain>
    </source>
</reference>
<accession>A0A8H7TW53</accession>
<feature type="region of interest" description="Disordered" evidence="1">
    <location>
        <begin position="16"/>
        <end position="38"/>
    </location>
</feature>
<dbReference type="EMBL" id="JADOXO010001031">
    <property type="protein sequence ID" value="KAF9798447.1"/>
    <property type="molecule type" value="Genomic_DNA"/>
</dbReference>
<protein>
    <submittedName>
        <fullName evidence="2">Uncharacterized protein</fullName>
    </submittedName>
</protein>
<name>A0A8H7TW53_9APHY</name>
<dbReference type="AlphaFoldDB" id="A0A8H7TW53"/>
<proteinExistence type="predicted"/>